<name>A0A2U7UEF8_9VIRU</name>
<sequence>MEMNGVYVDRELWAIILADPDIGLDPAYRCMARRVCRQWRDLIDQAAPTGRGWRQHTLHHITRKPIWHIDTMLPWARGRIVAASVLVECYHLRPVAPAKGADQPKALSAGDYERAFADTVTRVPVTDQCEVMMLSLDPAIVYQGVRIVGDRATPIECKSAASSLVASAVRSGQPWMVDRVFEALPAGAFPSGCICALKGAGVEAFDRLLKHMPNLRIFEIDDMDDDVARHVADVFCGRIDRPWSGLWPHGDTEDMEYALLSLIEQDNVALLAALDAVGLYDLPDDVAIETLCSKRSIKTAGWLMGRARQRSAEALVQVTAALIYGALKRSHNCDGFPCSSHPEALLSWLLGGPMAHDPLAPDAASVTLAHLFELASKPDFSCDVSRCLLWLCLRWPAQAANCVDAIRNAARQMLTRGGHWIDSYLCRDGSALEYLVYALDTLYVRLIKVGHGQNADALLRSVDLYAIVMECTRDQTTNKNFIEHGRARCADDDSVPTRLALIKARVLHVIDPLGVDPWRATFASVAAWRRWFRAPPLE</sequence>
<proteinExistence type="predicted"/>
<dbReference type="InterPro" id="IPR036047">
    <property type="entry name" value="F-box-like_dom_sf"/>
</dbReference>
<dbReference type="EMBL" id="MG011691">
    <property type="protein sequence ID" value="AVK76823.1"/>
    <property type="molecule type" value="Genomic_DNA"/>
</dbReference>
<accession>A0A2U7UEF8</accession>
<dbReference type="Proteomes" id="UP000249758">
    <property type="component" value="Segment"/>
</dbReference>
<dbReference type="GeneID" id="36841278"/>
<protein>
    <submittedName>
        <fullName evidence="1">F-box incomplete domain containing protein</fullName>
    </submittedName>
</protein>
<gene>
    <name evidence="1" type="ORF">pmac_cds_135</name>
</gene>
<evidence type="ECO:0000313" key="1">
    <source>
        <dbReference type="EMBL" id="AVK76823.1"/>
    </source>
</evidence>
<dbReference type="SUPFAM" id="SSF81383">
    <property type="entry name" value="F-box domain"/>
    <property type="match status" value="1"/>
</dbReference>
<organism evidence="1">
    <name type="scientific">Pandoravirus macleodensis</name>
    <dbReference type="NCBI Taxonomy" id="2107707"/>
    <lineage>
        <taxon>Viruses</taxon>
        <taxon>Pandoravirus</taxon>
    </lineage>
</organism>
<dbReference type="RefSeq" id="YP_009480819.1">
    <property type="nucleotide sequence ID" value="NC_037665.1"/>
</dbReference>
<dbReference type="KEGG" id="vg:36841278"/>
<reference evidence="1" key="1">
    <citation type="journal article" date="2018" name="Nat. Commun.">
        <title>Diversity and evolution of the emerging Pandoraviridae family.</title>
        <authorList>
            <person name="Legendre M."/>
            <person name="Fabre E."/>
            <person name="Poirot O."/>
            <person name="Jeudy S."/>
            <person name="Lartigue A."/>
            <person name="Alempic J.M."/>
            <person name="Beucher L."/>
            <person name="Philippe N."/>
            <person name="Bertaux L."/>
            <person name="Christo-Foroux E."/>
            <person name="Labadie K."/>
            <person name="Coute Y."/>
            <person name="Abergel C."/>
            <person name="Claverie J.M."/>
        </authorList>
    </citation>
    <scope>NUCLEOTIDE SEQUENCE [LARGE SCALE GENOMIC DNA]</scope>
    <source>
        <strain evidence="1">Macleodensis</strain>
    </source>
</reference>